<dbReference type="STRING" id="396014.BF93_12760"/>
<feature type="transmembrane region" description="Helical" evidence="1">
    <location>
        <begin position="63"/>
        <end position="85"/>
    </location>
</feature>
<protein>
    <recommendedName>
        <fullName evidence="4">DUF998 domain-containing protein</fullName>
    </recommendedName>
</protein>
<keyword evidence="1" id="KW-1133">Transmembrane helix</keyword>
<dbReference type="Pfam" id="PF06197">
    <property type="entry name" value="DUF998"/>
    <property type="match status" value="1"/>
</dbReference>
<sequence length="222" mass="22750">MARHGTTSTTGFDTAAAVTRSMLGWGAVAGPFYLVLGLILALTRDGFDLARHPLSLLAVGPGGWMQTVNFLLTGAMIIVAGWGMLRALERRGPGAAVVVAGAGVLLAAVFEADPVAGFPPGQEPAVSVHGMFHLVAGGVEFVAFAVAAILLSRVLSRRGETRAGLVSLLLGIVVLLGFLLGGALAASPVGVALLWLAVVASLAWLLLASIRIYRIVPHPDGC</sequence>
<feature type="transmembrane region" description="Helical" evidence="1">
    <location>
        <begin position="22"/>
        <end position="43"/>
    </location>
</feature>
<proteinExistence type="predicted"/>
<dbReference type="eggNOG" id="COG3371">
    <property type="taxonomic scope" value="Bacteria"/>
</dbReference>
<dbReference type="InterPro" id="IPR009339">
    <property type="entry name" value="DUF998"/>
</dbReference>
<comment type="caution">
    <text evidence="2">The sequence shown here is derived from an EMBL/GenBank/DDBJ whole genome shotgun (WGS) entry which is preliminary data.</text>
</comment>
<organism evidence="2 3">
    <name type="scientific">Brachybacterium phenoliresistens</name>
    <dbReference type="NCBI Taxonomy" id="396014"/>
    <lineage>
        <taxon>Bacteria</taxon>
        <taxon>Bacillati</taxon>
        <taxon>Actinomycetota</taxon>
        <taxon>Actinomycetes</taxon>
        <taxon>Micrococcales</taxon>
        <taxon>Dermabacteraceae</taxon>
        <taxon>Brachybacterium</taxon>
    </lineage>
</organism>
<dbReference type="EMBL" id="JDYK01000030">
    <property type="protein sequence ID" value="EWS79606.1"/>
    <property type="molecule type" value="Genomic_DNA"/>
</dbReference>
<feature type="transmembrane region" description="Helical" evidence="1">
    <location>
        <begin position="130"/>
        <end position="151"/>
    </location>
</feature>
<dbReference type="PATRIC" id="fig|396014.3.peg.3595"/>
<evidence type="ECO:0000256" key="1">
    <source>
        <dbReference type="SAM" id="Phobius"/>
    </source>
</evidence>
<gene>
    <name evidence="2" type="ORF">BF93_12760</name>
</gene>
<name>Z9JP97_9MICO</name>
<feature type="transmembrane region" description="Helical" evidence="1">
    <location>
        <begin position="92"/>
        <end position="110"/>
    </location>
</feature>
<dbReference type="RefSeq" id="WP_038374581.1">
    <property type="nucleotide sequence ID" value="NZ_BAAAOW010000007.1"/>
</dbReference>
<evidence type="ECO:0000313" key="3">
    <source>
        <dbReference type="Proteomes" id="UP000023067"/>
    </source>
</evidence>
<keyword evidence="3" id="KW-1185">Reference proteome</keyword>
<feature type="transmembrane region" description="Helical" evidence="1">
    <location>
        <begin position="163"/>
        <end position="186"/>
    </location>
</feature>
<keyword evidence="1" id="KW-0472">Membrane</keyword>
<dbReference type="HOGENOM" id="CLU_094600_0_0_11"/>
<dbReference type="AlphaFoldDB" id="Z9JP97"/>
<feature type="transmembrane region" description="Helical" evidence="1">
    <location>
        <begin position="192"/>
        <end position="213"/>
    </location>
</feature>
<evidence type="ECO:0000313" key="2">
    <source>
        <dbReference type="EMBL" id="EWS79606.1"/>
    </source>
</evidence>
<evidence type="ECO:0008006" key="4">
    <source>
        <dbReference type="Google" id="ProtNLM"/>
    </source>
</evidence>
<dbReference type="Proteomes" id="UP000023067">
    <property type="component" value="Unassembled WGS sequence"/>
</dbReference>
<keyword evidence="1" id="KW-0812">Transmembrane</keyword>
<reference evidence="2 3" key="1">
    <citation type="submission" date="2014-02" db="EMBL/GenBank/DDBJ databases">
        <title>Genome sequence of Brachybacterium phenoliresistens strain W13A50.</title>
        <authorList>
            <person name="Wang X."/>
        </authorList>
    </citation>
    <scope>NUCLEOTIDE SEQUENCE [LARGE SCALE GENOMIC DNA]</scope>
    <source>
        <strain evidence="2 3">W13A50</strain>
    </source>
</reference>
<accession>Z9JP97</accession>